<proteinExistence type="predicted"/>
<organism evidence="1 2">
    <name type="scientific">Pedobacter africanus</name>
    <dbReference type="NCBI Taxonomy" id="151894"/>
    <lineage>
        <taxon>Bacteria</taxon>
        <taxon>Pseudomonadati</taxon>
        <taxon>Bacteroidota</taxon>
        <taxon>Sphingobacteriia</taxon>
        <taxon>Sphingobacteriales</taxon>
        <taxon>Sphingobacteriaceae</taxon>
        <taxon>Pedobacter</taxon>
    </lineage>
</organism>
<keyword evidence="2" id="KW-1185">Reference proteome</keyword>
<dbReference type="Proteomes" id="UP001246858">
    <property type="component" value="Unassembled WGS sequence"/>
</dbReference>
<protein>
    <submittedName>
        <fullName evidence="1">Uncharacterized protein</fullName>
    </submittedName>
</protein>
<gene>
    <name evidence="1" type="ORF">J2X78_001251</name>
</gene>
<dbReference type="EMBL" id="JAVDTF010000001">
    <property type="protein sequence ID" value="MDR6782699.1"/>
    <property type="molecule type" value="Genomic_DNA"/>
</dbReference>
<evidence type="ECO:0000313" key="1">
    <source>
        <dbReference type="EMBL" id="MDR6782699.1"/>
    </source>
</evidence>
<comment type="caution">
    <text evidence="1">The sequence shown here is derived from an EMBL/GenBank/DDBJ whole genome shotgun (WGS) entry which is preliminary data.</text>
</comment>
<name>A0ACC6KU79_9SPHI</name>
<reference evidence="1" key="1">
    <citation type="submission" date="2023-07" db="EMBL/GenBank/DDBJ databases">
        <title>Sorghum-associated microbial communities from plants grown in Nebraska, USA.</title>
        <authorList>
            <person name="Schachtman D."/>
        </authorList>
    </citation>
    <scope>NUCLEOTIDE SEQUENCE</scope>
    <source>
        <strain evidence="1">2697</strain>
    </source>
</reference>
<accession>A0ACC6KU79</accession>
<evidence type="ECO:0000313" key="2">
    <source>
        <dbReference type="Proteomes" id="UP001246858"/>
    </source>
</evidence>
<sequence>MKRFYLCNNPDEELPPGVLTYIYGAVKPRFFATLTKLDGSIPLASIAYVGITVLFYFRAPGDEQVYPYALRVTDNIDQGVHHDMISILQHVAEWYAYHQSAQASAKHMEFGLLKEFSEQLNGFQILEDEKTGSYLLNFALGAHGFDSLDAALKFLEVHLNIDKAIVYGPDRAINR</sequence>